<evidence type="ECO:0000313" key="2">
    <source>
        <dbReference type="Proteomes" id="UP001219567"/>
    </source>
</evidence>
<dbReference type="InterPro" id="IPR007523">
    <property type="entry name" value="NDUFAF3/AAMDC"/>
</dbReference>
<reference evidence="1 2" key="1">
    <citation type="submission" date="2023-03" db="EMBL/GenBank/DDBJ databases">
        <title>Mating type loci evolution in Malassezia.</title>
        <authorList>
            <person name="Coelho M.A."/>
        </authorList>
    </citation>
    <scope>NUCLEOTIDE SEQUENCE [LARGE SCALE GENOMIC DNA]</scope>
    <source>
        <strain evidence="1 2">CBS 9725</strain>
    </source>
</reference>
<organism evidence="1 2">
    <name type="scientific">Malassezia yamatoensis</name>
    <dbReference type="NCBI Taxonomy" id="253288"/>
    <lineage>
        <taxon>Eukaryota</taxon>
        <taxon>Fungi</taxon>
        <taxon>Dikarya</taxon>
        <taxon>Basidiomycota</taxon>
        <taxon>Ustilaginomycotina</taxon>
        <taxon>Malasseziomycetes</taxon>
        <taxon>Malasseziales</taxon>
        <taxon>Malasseziaceae</taxon>
        <taxon>Malassezia</taxon>
    </lineage>
</organism>
<dbReference type="AlphaFoldDB" id="A0AAJ5YVN4"/>
<dbReference type="GO" id="GO:0005743">
    <property type="term" value="C:mitochondrial inner membrane"/>
    <property type="evidence" value="ECO:0007669"/>
    <property type="project" value="TreeGrafter"/>
</dbReference>
<accession>A0AAJ5YVN4</accession>
<dbReference type="InterPro" id="IPR036748">
    <property type="entry name" value="MTH938-like_sf"/>
</dbReference>
<dbReference type="GO" id="GO:0032981">
    <property type="term" value="P:mitochondrial respiratory chain complex I assembly"/>
    <property type="evidence" value="ECO:0007669"/>
    <property type="project" value="TreeGrafter"/>
</dbReference>
<evidence type="ECO:0000313" key="1">
    <source>
        <dbReference type="EMBL" id="WFD00637.1"/>
    </source>
</evidence>
<protein>
    <recommendedName>
        <fullName evidence="3">NADH dehydrogenase [ubiquinone] 1 alpha subcomplex assembly factor 3</fullName>
    </recommendedName>
</protein>
<dbReference type="Pfam" id="PF04430">
    <property type="entry name" value="DUF498"/>
    <property type="match status" value="1"/>
</dbReference>
<dbReference type="PANTHER" id="PTHR21192:SF2">
    <property type="entry name" value="NADH DEHYDROGENASE [UBIQUINONE] 1 ALPHA SUBCOMPLEX ASSEMBLY FACTOR 3"/>
    <property type="match status" value="1"/>
</dbReference>
<dbReference type="Gene3D" id="3.40.1230.10">
    <property type="entry name" value="MTH938-like"/>
    <property type="match status" value="1"/>
</dbReference>
<dbReference type="SUPFAM" id="SSF64076">
    <property type="entry name" value="MTH938-like"/>
    <property type="match status" value="1"/>
</dbReference>
<gene>
    <name evidence="1" type="ORF">MYAM1_003388</name>
</gene>
<evidence type="ECO:0008006" key="3">
    <source>
        <dbReference type="Google" id="ProtNLM"/>
    </source>
</evidence>
<dbReference type="PANTHER" id="PTHR21192">
    <property type="entry name" value="NUCLEAR PROTEIN E3-3"/>
    <property type="match status" value="1"/>
</dbReference>
<dbReference type="Proteomes" id="UP001219567">
    <property type="component" value="Chromosome 5"/>
</dbReference>
<name>A0AAJ5YVN4_9BASI</name>
<proteinExistence type="predicted"/>
<keyword evidence="2" id="KW-1185">Reference proteome</keyword>
<sequence>MQLTKRLLYGYVESNLTPQGIILSDGLIASPSSVFLNGKVFTWTPPEIDPMMAMPTGRGWEEWTADIWTLFEVVSPRPGTLYVLCTDHEEILILGTGNTVLPVPDSIKSYLNALGIQLDVQNTRNACSTYNLLSEEGRPVAAAVLPMS</sequence>
<dbReference type="EMBL" id="CP119947">
    <property type="protein sequence ID" value="WFD00637.1"/>
    <property type="molecule type" value="Genomic_DNA"/>
</dbReference>